<dbReference type="AlphaFoldDB" id="A0A9D3WFS6"/>
<comment type="caution">
    <text evidence="1">The sequence shown here is derived from an EMBL/GenBank/DDBJ whole genome shotgun (WGS) entry which is preliminary data.</text>
</comment>
<organism evidence="1 2">
    <name type="scientific">Gossypium stocksii</name>
    <dbReference type="NCBI Taxonomy" id="47602"/>
    <lineage>
        <taxon>Eukaryota</taxon>
        <taxon>Viridiplantae</taxon>
        <taxon>Streptophyta</taxon>
        <taxon>Embryophyta</taxon>
        <taxon>Tracheophyta</taxon>
        <taxon>Spermatophyta</taxon>
        <taxon>Magnoliopsida</taxon>
        <taxon>eudicotyledons</taxon>
        <taxon>Gunneridae</taxon>
        <taxon>Pentapetalae</taxon>
        <taxon>rosids</taxon>
        <taxon>malvids</taxon>
        <taxon>Malvales</taxon>
        <taxon>Malvaceae</taxon>
        <taxon>Malvoideae</taxon>
        <taxon>Gossypium</taxon>
    </lineage>
</organism>
<proteinExistence type="predicted"/>
<dbReference type="EMBL" id="JAIQCV010000002">
    <property type="protein sequence ID" value="KAH1122558.1"/>
    <property type="molecule type" value="Genomic_DNA"/>
</dbReference>
<evidence type="ECO:0000313" key="2">
    <source>
        <dbReference type="Proteomes" id="UP000828251"/>
    </source>
</evidence>
<reference evidence="1 2" key="1">
    <citation type="journal article" date="2021" name="Plant Biotechnol. J.">
        <title>Multi-omics assisted identification of the key and species-specific regulatory components of drought-tolerant mechanisms in Gossypium stocksii.</title>
        <authorList>
            <person name="Yu D."/>
            <person name="Ke L."/>
            <person name="Zhang D."/>
            <person name="Wu Y."/>
            <person name="Sun Y."/>
            <person name="Mei J."/>
            <person name="Sun J."/>
            <person name="Sun Y."/>
        </authorList>
    </citation>
    <scope>NUCLEOTIDE SEQUENCE [LARGE SCALE GENOMIC DNA]</scope>
    <source>
        <strain evidence="2">cv. E1</strain>
        <tissue evidence="1">Leaf</tissue>
    </source>
</reference>
<dbReference type="Proteomes" id="UP000828251">
    <property type="component" value="Unassembled WGS sequence"/>
</dbReference>
<keyword evidence="2" id="KW-1185">Reference proteome</keyword>
<evidence type="ECO:0000313" key="1">
    <source>
        <dbReference type="EMBL" id="KAH1122558.1"/>
    </source>
</evidence>
<sequence length="123" mass="13276">MMEKHSTITVVATSKVASGLTFPASITRAHSFDTTRGLTLLVDVIKVFWFKIAPSKAIADLQSQLTLQELAELSSQLCIASGPTLPVDVIKVFWFKIATSKASRPMLPADITRAHGVKLPAPT</sequence>
<protein>
    <submittedName>
        <fullName evidence="1">Uncharacterized protein</fullName>
    </submittedName>
</protein>
<accession>A0A9D3WFS6</accession>
<name>A0A9D3WFS6_9ROSI</name>
<gene>
    <name evidence="1" type="ORF">J1N35_005718</name>
</gene>